<feature type="domain" description="HTH merR-type" evidence="3">
    <location>
        <begin position="26"/>
        <end position="96"/>
    </location>
</feature>
<dbReference type="Pfam" id="PF13411">
    <property type="entry name" value="MerR_1"/>
    <property type="match status" value="1"/>
</dbReference>
<dbReference type="PRINTS" id="PR00040">
    <property type="entry name" value="HTHMERR"/>
</dbReference>
<organism evidence="4 5">
    <name type="scientific">Streptomyces solicathayae</name>
    <dbReference type="NCBI Taxonomy" id="3081768"/>
    <lineage>
        <taxon>Bacteria</taxon>
        <taxon>Bacillati</taxon>
        <taxon>Actinomycetota</taxon>
        <taxon>Actinomycetes</taxon>
        <taxon>Kitasatosporales</taxon>
        <taxon>Streptomycetaceae</taxon>
        <taxon>Streptomyces</taxon>
    </lineage>
</organism>
<proteinExistence type="predicted"/>
<dbReference type="Gene3D" id="1.10.1660.10">
    <property type="match status" value="1"/>
</dbReference>
<dbReference type="InterPro" id="IPR047057">
    <property type="entry name" value="MerR_fam"/>
</dbReference>
<dbReference type="InterPro" id="IPR000551">
    <property type="entry name" value="MerR-type_HTH_dom"/>
</dbReference>
<dbReference type="EMBL" id="CP137573">
    <property type="protein sequence ID" value="WOX20893.1"/>
    <property type="molecule type" value="Genomic_DNA"/>
</dbReference>
<sequence>MDRPSILGARGQTARWPFGPRNGESSLRLSELSRHSGVSVATVKYYLREGLLAPGTPVTARQAEYDEQHLRRLRLIRALLTVGGMTISQARDVLAVADDPAFTRHEQLGIAQYMLPPQVTPPTEEDPQKPEWEATHRELRALLTELDWRVHDEAPALNTLTRAVVTLRALGYDFPLDSVRRYAEAVHPMAEVEAGLIEDEYPVLEEAIEAMVAYTMLNEPILLALRRLAHEDVTARRYGRGPVREKGTDDGEPLSSS</sequence>
<evidence type="ECO:0000313" key="4">
    <source>
        <dbReference type="EMBL" id="WOX20893.1"/>
    </source>
</evidence>
<accession>A0ABZ0LQ29</accession>
<evidence type="ECO:0000256" key="1">
    <source>
        <dbReference type="ARBA" id="ARBA00023125"/>
    </source>
</evidence>
<gene>
    <name evidence="4" type="ORF">R2D22_05585</name>
</gene>
<dbReference type="SMART" id="SM00422">
    <property type="entry name" value="HTH_MERR"/>
    <property type="match status" value="1"/>
</dbReference>
<dbReference type="PANTHER" id="PTHR30204">
    <property type="entry name" value="REDOX-CYCLING DRUG-SENSING TRANSCRIPTIONAL ACTIVATOR SOXR"/>
    <property type="match status" value="1"/>
</dbReference>
<dbReference type="PANTHER" id="PTHR30204:SF98">
    <property type="entry name" value="HTH-TYPE TRANSCRIPTIONAL REGULATOR ADHR"/>
    <property type="match status" value="1"/>
</dbReference>
<name>A0ABZ0LQ29_9ACTN</name>
<evidence type="ECO:0000259" key="3">
    <source>
        <dbReference type="PROSITE" id="PS50937"/>
    </source>
</evidence>
<protein>
    <submittedName>
        <fullName evidence="4">MerR family transcriptional regulator</fullName>
    </submittedName>
</protein>
<dbReference type="InterPro" id="IPR009061">
    <property type="entry name" value="DNA-bd_dom_put_sf"/>
</dbReference>
<dbReference type="Proteomes" id="UP001301731">
    <property type="component" value="Chromosome"/>
</dbReference>
<feature type="region of interest" description="Disordered" evidence="2">
    <location>
        <begin position="1"/>
        <end position="20"/>
    </location>
</feature>
<dbReference type="RefSeq" id="WP_318101638.1">
    <property type="nucleotide sequence ID" value="NZ_CP137573.1"/>
</dbReference>
<dbReference type="SUPFAM" id="SSF46955">
    <property type="entry name" value="Putative DNA-binding domain"/>
    <property type="match status" value="1"/>
</dbReference>
<dbReference type="PROSITE" id="PS50937">
    <property type="entry name" value="HTH_MERR_2"/>
    <property type="match status" value="1"/>
</dbReference>
<keyword evidence="5" id="KW-1185">Reference proteome</keyword>
<reference evidence="4 5" key="1">
    <citation type="submission" date="2023-10" db="EMBL/GenBank/DDBJ databases">
        <title>The genome sequence of Streptomyces sp. HUAS YS2.</title>
        <authorList>
            <person name="Mo P."/>
        </authorList>
    </citation>
    <scope>NUCLEOTIDE SEQUENCE [LARGE SCALE GENOMIC DNA]</scope>
    <source>
        <strain evidence="4 5">HUAS YS2</strain>
    </source>
</reference>
<evidence type="ECO:0000256" key="2">
    <source>
        <dbReference type="SAM" id="MobiDB-lite"/>
    </source>
</evidence>
<keyword evidence="1" id="KW-0238">DNA-binding</keyword>
<evidence type="ECO:0000313" key="5">
    <source>
        <dbReference type="Proteomes" id="UP001301731"/>
    </source>
</evidence>